<proteinExistence type="predicted"/>
<dbReference type="Proteomes" id="UP000181962">
    <property type="component" value="Chromosome"/>
</dbReference>
<organism evidence="2 3">
    <name type="scientific">Bradyrhizobium japonicum</name>
    <dbReference type="NCBI Taxonomy" id="375"/>
    <lineage>
        <taxon>Bacteria</taxon>
        <taxon>Pseudomonadati</taxon>
        <taxon>Pseudomonadota</taxon>
        <taxon>Alphaproteobacteria</taxon>
        <taxon>Hyphomicrobiales</taxon>
        <taxon>Nitrobacteraceae</taxon>
        <taxon>Bradyrhizobium</taxon>
    </lineage>
</organism>
<reference evidence="2 3" key="1">
    <citation type="submission" date="2014-09" db="EMBL/GenBank/DDBJ databases">
        <title>Draft genome of Bradyrhizobium japonicum Is-34.</title>
        <authorList>
            <person name="Tsurumaru H."/>
            <person name="Yamakawa T."/>
            <person name="Hashimoto S."/>
            <person name="Okizaki K."/>
            <person name="Kanesaki Y."/>
            <person name="Yoshikawa H."/>
            <person name="Yajima S."/>
        </authorList>
    </citation>
    <scope>NUCLEOTIDE SEQUENCE [LARGE SCALE GENOMIC DNA]</scope>
    <source>
        <strain evidence="2 3">Is-34</strain>
    </source>
</reference>
<reference evidence="1 4" key="2">
    <citation type="submission" date="2016-11" db="EMBL/GenBank/DDBJ databases">
        <title>Complete Genome Sequence of Bradyrhizobium sp. strain J5, an isolated from soybean nodule in Hokkaido.</title>
        <authorList>
            <person name="Kanehara K."/>
        </authorList>
    </citation>
    <scope>NUCLEOTIDE SEQUENCE [LARGE SCALE GENOMIC DNA]</scope>
    <source>
        <strain evidence="1 4">J5</strain>
    </source>
</reference>
<protein>
    <submittedName>
        <fullName evidence="2">Uncharacterized protein</fullName>
    </submittedName>
</protein>
<evidence type="ECO:0000313" key="1">
    <source>
        <dbReference type="EMBL" id="APG15377.1"/>
    </source>
</evidence>
<gene>
    <name evidence="1" type="ORF">BKD09_44520</name>
    <name evidence="2" type="ORF">MA20_25425</name>
</gene>
<sequence>MERSRSIHSFLAERLNLATVLAENGELQRTAAFVRPASIKIGAMAFRRQWRILGGVHPILKG</sequence>
<dbReference type="AlphaFoldDB" id="A0A0A3XR52"/>
<accession>A0A0A3XR52</accession>
<dbReference type="KEGG" id="bjp:RN69_39820"/>
<dbReference type="EMBL" id="JRPN01000019">
    <property type="protein sequence ID" value="KGT76912.1"/>
    <property type="molecule type" value="Genomic_DNA"/>
</dbReference>
<dbReference type="EMBL" id="CP017637">
    <property type="protein sequence ID" value="APG15377.1"/>
    <property type="molecule type" value="Genomic_DNA"/>
</dbReference>
<evidence type="ECO:0000313" key="4">
    <source>
        <dbReference type="Proteomes" id="UP000181962"/>
    </source>
</evidence>
<dbReference type="OrthoDB" id="8246404at2"/>
<evidence type="ECO:0000313" key="3">
    <source>
        <dbReference type="Proteomes" id="UP000030377"/>
    </source>
</evidence>
<dbReference type="Proteomes" id="UP000030377">
    <property type="component" value="Unassembled WGS sequence"/>
</dbReference>
<evidence type="ECO:0000313" key="2">
    <source>
        <dbReference type="EMBL" id="KGT76912.1"/>
    </source>
</evidence>
<name>A0A0A3XR52_BRAJP</name>